<keyword evidence="1" id="KW-0460">Magnesium</keyword>
<dbReference type="PANTHER" id="PTHR20854">
    <property type="entry name" value="INOSITOL MONOPHOSPHATASE"/>
    <property type="match status" value="1"/>
</dbReference>
<dbReference type="OrthoDB" id="9772456at2"/>
<keyword evidence="3" id="KW-1185">Reference proteome</keyword>
<protein>
    <submittedName>
        <fullName evidence="2">Inositol monophosphatase</fullName>
    </submittedName>
</protein>
<dbReference type="GO" id="GO:0046872">
    <property type="term" value="F:metal ion binding"/>
    <property type="evidence" value="ECO:0007669"/>
    <property type="project" value="UniProtKB-KW"/>
</dbReference>
<dbReference type="EMBL" id="AXCZ01000175">
    <property type="protein sequence ID" value="KGM09700.1"/>
    <property type="molecule type" value="Genomic_DNA"/>
</dbReference>
<dbReference type="Gene3D" id="3.40.190.80">
    <property type="match status" value="1"/>
</dbReference>
<comment type="caution">
    <text evidence="2">The sequence shown here is derived from an EMBL/GenBank/DDBJ whole genome shotgun (WGS) entry which is preliminary data.</text>
</comment>
<dbReference type="PANTHER" id="PTHR20854:SF4">
    <property type="entry name" value="INOSITOL-1-MONOPHOSPHATASE-RELATED"/>
    <property type="match status" value="1"/>
</dbReference>
<evidence type="ECO:0000313" key="2">
    <source>
        <dbReference type="EMBL" id="KGM09700.1"/>
    </source>
</evidence>
<dbReference type="Pfam" id="PF00459">
    <property type="entry name" value="Inositol_P"/>
    <property type="match status" value="1"/>
</dbReference>
<feature type="binding site" evidence="1">
    <location>
        <position position="93"/>
    </location>
    <ligand>
        <name>Mg(2+)</name>
        <dbReference type="ChEBI" id="CHEBI:18420"/>
        <label>2</label>
    </ligand>
</feature>
<dbReference type="GO" id="GO:0008934">
    <property type="term" value="F:inositol monophosphate 1-phosphatase activity"/>
    <property type="evidence" value="ECO:0007669"/>
    <property type="project" value="TreeGrafter"/>
</dbReference>
<dbReference type="SUPFAM" id="SSF56655">
    <property type="entry name" value="Carbohydrate phosphatase"/>
    <property type="match status" value="1"/>
</dbReference>
<accession>A0A0A0BP32</accession>
<keyword evidence="1" id="KW-0479">Metal-binding</keyword>
<feature type="binding site" evidence="1">
    <location>
        <position position="216"/>
    </location>
    <ligand>
        <name>Mg(2+)</name>
        <dbReference type="ChEBI" id="CHEBI:18420"/>
        <label>1</label>
        <note>catalytic</note>
    </ligand>
</feature>
<reference evidence="2 3" key="1">
    <citation type="submission" date="2013-08" db="EMBL/GenBank/DDBJ databases">
        <title>Genome sequencing of Cellulomonas bogoriensis 69B4.</title>
        <authorList>
            <person name="Chen F."/>
            <person name="Li Y."/>
            <person name="Wang G."/>
        </authorList>
    </citation>
    <scope>NUCLEOTIDE SEQUENCE [LARGE SCALE GENOMIC DNA]</scope>
    <source>
        <strain evidence="2 3">69B4</strain>
    </source>
</reference>
<organism evidence="2 3">
    <name type="scientific">Cellulomonas bogoriensis 69B4 = DSM 16987</name>
    <dbReference type="NCBI Taxonomy" id="1386082"/>
    <lineage>
        <taxon>Bacteria</taxon>
        <taxon>Bacillati</taxon>
        <taxon>Actinomycetota</taxon>
        <taxon>Actinomycetes</taxon>
        <taxon>Micrococcales</taxon>
        <taxon>Cellulomonadaceae</taxon>
        <taxon>Cellulomonas</taxon>
    </lineage>
</organism>
<proteinExistence type="predicted"/>
<sequence length="269" mass="28985">MTDLDAVTALVEEVARTVVAPRFRHLAESDVSEKAPGDLVTVVDQEAEVALTRGLTELTPGVPVVGEEAVAADPRILDAVTGAPRAWVVDPVDGTRAFVEGIGDYAVMVGLVDDGEAVAGWICLPEHGTTYVAERGSGAYLSGRRLTRPAPDSRPRAQIATRYLPRRVRRRILEGIETSTDHQIAPAESLWSGREYSRLATGEIDAMVSWRTWPWDHVPGVVLMREVGGVARRLDGSPYRPGTPADGLINAADEDTFDKVRTTLGLAPS</sequence>
<evidence type="ECO:0000313" key="3">
    <source>
        <dbReference type="Proteomes" id="UP000054314"/>
    </source>
</evidence>
<name>A0A0A0BP32_9CELL</name>
<dbReference type="PRINTS" id="PR00377">
    <property type="entry name" value="IMPHPHTASES"/>
</dbReference>
<evidence type="ECO:0000256" key="1">
    <source>
        <dbReference type="PIRSR" id="PIRSR600760-2"/>
    </source>
</evidence>
<dbReference type="GO" id="GO:0006020">
    <property type="term" value="P:inositol metabolic process"/>
    <property type="evidence" value="ECO:0007669"/>
    <property type="project" value="TreeGrafter"/>
</dbReference>
<dbReference type="Gene3D" id="3.30.540.10">
    <property type="entry name" value="Fructose-1,6-Bisphosphatase, subunit A, domain 1"/>
    <property type="match status" value="1"/>
</dbReference>
<dbReference type="GO" id="GO:0007165">
    <property type="term" value="P:signal transduction"/>
    <property type="evidence" value="ECO:0007669"/>
    <property type="project" value="TreeGrafter"/>
</dbReference>
<dbReference type="AlphaFoldDB" id="A0A0A0BP32"/>
<comment type="cofactor">
    <cofactor evidence="1">
        <name>Mg(2+)</name>
        <dbReference type="ChEBI" id="CHEBI:18420"/>
    </cofactor>
</comment>
<gene>
    <name evidence="2" type="ORF">N869_06350</name>
</gene>
<dbReference type="Proteomes" id="UP000054314">
    <property type="component" value="Unassembled WGS sequence"/>
</dbReference>
<dbReference type="InterPro" id="IPR000760">
    <property type="entry name" value="Inositol_monophosphatase-like"/>
</dbReference>
<feature type="binding site" evidence="1">
    <location>
        <position position="90"/>
    </location>
    <ligand>
        <name>Mg(2+)</name>
        <dbReference type="ChEBI" id="CHEBI:18420"/>
        <label>2</label>
    </ligand>
</feature>
<feature type="binding site" evidence="1">
    <location>
        <position position="67"/>
    </location>
    <ligand>
        <name>Mg(2+)</name>
        <dbReference type="ChEBI" id="CHEBI:18420"/>
        <label>1</label>
        <note>catalytic</note>
    </ligand>
</feature>
<dbReference type="RefSeq" id="WP_035062194.1">
    <property type="nucleotide sequence ID" value="NZ_AXCZ01000175.1"/>
</dbReference>